<dbReference type="InterPro" id="IPR014729">
    <property type="entry name" value="Rossmann-like_a/b/a_fold"/>
</dbReference>
<evidence type="ECO:0000313" key="3">
    <source>
        <dbReference type="Proteomes" id="UP000886887"/>
    </source>
</evidence>
<dbReference type="Gene3D" id="3.40.50.620">
    <property type="entry name" value="HUPs"/>
    <property type="match status" value="1"/>
</dbReference>
<dbReference type="CDD" id="cd01990">
    <property type="entry name" value="LarE-like"/>
    <property type="match status" value="1"/>
</dbReference>
<protein>
    <submittedName>
        <fullName evidence="2">ATP-dependent sacrificial sulfur transferase LarE</fullName>
    </submittedName>
</protein>
<dbReference type="InterPro" id="IPR005232">
    <property type="entry name" value="LarE"/>
</dbReference>
<proteinExistence type="predicted"/>
<reference evidence="2" key="1">
    <citation type="submission" date="2020-10" db="EMBL/GenBank/DDBJ databases">
        <authorList>
            <person name="Gilroy R."/>
        </authorList>
    </citation>
    <scope>NUCLEOTIDE SEQUENCE</scope>
    <source>
        <strain evidence="2">ChiSxjej2B14-6234</strain>
    </source>
</reference>
<dbReference type="InterPro" id="IPR052188">
    <property type="entry name" value="Ni-pincer_cofactor_biosynth"/>
</dbReference>
<organism evidence="2 3">
    <name type="scientific">Candidatus Onthenecus intestinigallinarum</name>
    <dbReference type="NCBI Taxonomy" id="2840875"/>
    <lineage>
        <taxon>Bacteria</taxon>
        <taxon>Bacillati</taxon>
        <taxon>Bacillota</taxon>
        <taxon>Clostridia</taxon>
        <taxon>Eubacteriales</taxon>
        <taxon>Candidatus Onthenecus</taxon>
    </lineage>
</organism>
<dbReference type="AlphaFoldDB" id="A0A9D0ZAS7"/>
<dbReference type="SUPFAM" id="SSF52402">
    <property type="entry name" value="Adenine nucleotide alpha hydrolases-like"/>
    <property type="match status" value="1"/>
</dbReference>
<gene>
    <name evidence="2" type="primary">larE</name>
    <name evidence="2" type="ORF">IAB73_02750</name>
</gene>
<feature type="active site" description="Nucleophile and sulfur donor" evidence="1">
    <location>
        <position position="180"/>
    </location>
</feature>
<dbReference type="GO" id="GO:0016783">
    <property type="term" value="F:sulfurtransferase activity"/>
    <property type="evidence" value="ECO:0007669"/>
    <property type="project" value="InterPro"/>
</dbReference>
<reference evidence="2" key="2">
    <citation type="journal article" date="2021" name="PeerJ">
        <title>Extensive microbial diversity within the chicken gut microbiome revealed by metagenomics and culture.</title>
        <authorList>
            <person name="Gilroy R."/>
            <person name="Ravi A."/>
            <person name="Getino M."/>
            <person name="Pursley I."/>
            <person name="Horton D.L."/>
            <person name="Alikhan N.F."/>
            <person name="Baker D."/>
            <person name="Gharbi K."/>
            <person name="Hall N."/>
            <person name="Watson M."/>
            <person name="Adriaenssens E.M."/>
            <person name="Foster-Nyarko E."/>
            <person name="Jarju S."/>
            <person name="Secka A."/>
            <person name="Antonio M."/>
            <person name="Oren A."/>
            <person name="Chaudhuri R.R."/>
            <person name="La Ragione R."/>
            <person name="Hildebrand F."/>
            <person name="Pallen M.J."/>
        </authorList>
    </citation>
    <scope>NUCLEOTIDE SEQUENCE</scope>
    <source>
        <strain evidence="2">ChiSxjej2B14-6234</strain>
    </source>
</reference>
<comment type="caution">
    <text evidence="2">The sequence shown here is derived from an EMBL/GenBank/DDBJ whole genome shotgun (WGS) entry which is preliminary data.</text>
</comment>
<evidence type="ECO:0000313" key="2">
    <source>
        <dbReference type="EMBL" id="HIQ71115.1"/>
    </source>
</evidence>
<dbReference type="EMBL" id="DVFJ01000008">
    <property type="protein sequence ID" value="HIQ71115.1"/>
    <property type="molecule type" value="Genomic_DNA"/>
</dbReference>
<dbReference type="PANTHER" id="PTHR43169">
    <property type="entry name" value="EXSB FAMILY PROTEIN"/>
    <property type="match status" value="1"/>
</dbReference>
<dbReference type="Proteomes" id="UP000886887">
    <property type="component" value="Unassembled WGS sequence"/>
</dbReference>
<dbReference type="NCBIfam" id="TIGR00268">
    <property type="entry name" value="ATP-dependent sacrificial sulfur transferase LarE"/>
    <property type="match status" value="1"/>
</dbReference>
<accession>A0A9D0ZAS7</accession>
<keyword evidence="2" id="KW-0808">Transferase</keyword>
<name>A0A9D0ZAS7_9FIRM</name>
<dbReference type="PANTHER" id="PTHR43169:SF2">
    <property type="entry name" value="NAD_GMP SYNTHASE DOMAIN-CONTAINING PROTEIN"/>
    <property type="match status" value="1"/>
</dbReference>
<dbReference type="PIRSF" id="PIRSF006661">
    <property type="entry name" value="PP-lp_UCP006661"/>
    <property type="match status" value="1"/>
</dbReference>
<sequence>MLHPIDAATRAAESRLSAFFHEHPRAALAFSGGADSAYLLHAARRFGCDVRAYCVHTAFQPAFELADAQRLARELGAQMTVVPLDILALDTVRANPADRCYHCKRAMFGQMLRAAKADGYDLMIDGTNASDDASDRPGMRALRELCVRSPLREAGLTKAQVRALSHEAGLFTWDKPAYACLATRVPAGVAIEAEALARVERAEDALRAMGFSDLRVRLYGSAARIQLPAAQLERAVAQRTQILSALDGVFDAVLLDLKARD</sequence>
<evidence type="ECO:0000256" key="1">
    <source>
        <dbReference type="PIRSR" id="PIRSR006661-1"/>
    </source>
</evidence>